<proteinExistence type="predicted"/>
<dbReference type="InterPro" id="IPR051781">
    <property type="entry name" value="Metallo-dep_Hydrolase"/>
</dbReference>
<evidence type="ECO:0000256" key="1">
    <source>
        <dbReference type="SAM" id="SignalP"/>
    </source>
</evidence>
<feature type="domain" description="Amidohydrolase-related" evidence="2">
    <location>
        <begin position="317"/>
        <end position="414"/>
    </location>
</feature>
<feature type="chain" id="PRO_5022963624" evidence="1">
    <location>
        <begin position="23"/>
        <end position="437"/>
    </location>
</feature>
<dbReference type="Gene3D" id="2.30.40.10">
    <property type="entry name" value="Urease, subunit C, domain 1"/>
    <property type="match status" value="1"/>
</dbReference>
<dbReference type="EMBL" id="SJPJ01000001">
    <property type="protein sequence ID" value="TWT82440.1"/>
    <property type="molecule type" value="Genomic_DNA"/>
</dbReference>
<dbReference type="AlphaFoldDB" id="A0A5C5Z5G5"/>
<keyword evidence="1" id="KW-0732">Signal</keyword>
<dbReference type="SUPFAM" id="SSF51556">
    <property type="entry name" value="Metallo-dependent hydrolases"/>
    <property type="match status" value="1"/>
</dbReference>
<organism evidence="3 4">
    <name type="scientific">Novipirellula herctigrandis</name>
    <dbReference type="NCBI Taxonomy" id="2527986"/>
    <lineage>
        <taxon>Bacteria</taxon>
        <taxon>Pseudomonadati</taxon>
        <taxon>Planctomycetota</taxon>
        <taxon>Planctomycetia</taxon>
        <taxon>Pirellulales</taxon>
        <taxon>Pirellulaceae</taxon>
        <taxon>Novipirellula</taxon>
    </lineage>
</organism>
<name>A0A5C5Z5G5_9BACT</name>
<dbReference type="SUPFAM" id="SSF51338">
    <property type="entry name" value="Composite domain of metallo-dependent hydrolases"/>
    <property type="match status" value="1"/>
</dbReference>
<evidence type="ECO:0000259" key="2">
    <source>
        <dbReference type="Pfam" id="PF01979"/>
    </source>
</evidence>
<evidence type="ECO:0000313" key="4">
    <source>
        <dbReference type="Proteomes" id="UP000315010"/>
    </source>
</evidence>
<dbReference type="InterPro" id="IPR032466">
    <property type="entry name" value="Metal_Hydrolase"/>
</dbReference>
<evidence type="ECO:0000313" key="3">
    <source>
        <dbReference type="EMBL" id="TWT82440.1"/>
    </source>
</evidence>
<gene>
    <name evidence="3" type="ORF">CA13_39030</name>
</gene>
<dbReference type="PANTHER" id="PTHR43135">
    <property type="entry name" value="ALPHA-D-RIBOSE 1-METHYLPHOSPHONATE 5-TRIPHOSPHATE DIPHOSPHATASE"/>
    <property type="match status" value="1"/>
</dbReference>
<dbReference type="InterPro" id="IPR006680">
    <property type="entry name" value="Amidohydro-rel"/>
</dbReference>
<dbReference type="Proteomes" id="UP000315010">
    <property type="component" value="Unassembled WGS sequence"/>
</dbReference>
<reference evidence="3 4" key="1">
    <citation type="submission" date="2019-02" db="EMBL/GenBank/DDBJ databases">
        <title>Deep-cultivation of Planctomycetes and their phenomic and genomic characterization uncovers novel biology.</title>
        <authorList>
            <person name="Wiegand S."/>
            <person name="Jogler M."/>
            <person name="Boedeker C."/>
            <person name="Pinto D."/>
            <person name="Vollmers J."/>
            <person name="Rivas-Marin E."/>
            <person name="Kohn T."/>
            <person name="Peeters S.H."/>
            <person name="Heuer A."/>
            <person name="Rast P."/>
            <person name="Oberbeckmann S."/>
            <person name="Bunk B."/>
            <person name="Jeske O."/>
            <person name="Meyerdierks A."/>
            <person name="Storesund J.E."/>
            <person name="Kallscheuer N."/>
            <person name="Luecker S."/>
            <person name="Lage O.M."/>
            <person name="Pohl T."/>
            <person name="Merkel B.J."/>
            <person name="Hornburger P."/>
            <person name="Mueller R.-W."/>
            <person name="Bruemmer F."/>
            <person name="Labrenz M."/>
            <person name="Spormann A.M."/>
            <person name="Op Den Camp H."/>
            <person name="Overmann J."/>
            <person name="Amann R."/>
            <person name="Jetten M.S.M."/>
            <person name="Mascher T."/>
            <person name="Medema M.H."/>
            <person name="Devos D.P."/>
            <person name="Kaster A.-K."/>
            <person name="Ovreas L."/>
            <person name="Rohde M."/>
            <person name="Galperin M.Y."/>
            <person name="Jogler C."/>
        </authorList>
    </citation>
    <scope>NUCLEOTIDE SEQUENCE [LARGE SCALE GENOMIC DNA]</scope>
    <source>
        <strain evidence="3 4">CA13</strain>
    </source>
</reference>
<dbReference type="GO" id="GO:0016810">
    <property type="term" value="F:hydrolase activity, acting on carbon-nitrogen (but not peptide) bonds"/>
    <property type="evidence" value="ECO:0007669"/>
    <property type="project" value="InterPro"/>
</dbReference>
<sequence precursor="true">MNRVGTHFFVATVLFFALPSIAMPNDQVPGAPQTSPILIRGAVLHPVDSPVIVRGTILLEEGRITAIGKHIESPKGALIIGAKGKHIYPGLIESYTDLGLREISAVDVTVDRSELGTRNPNVRSWVAVNPDSELIPVARAGGVLLAHVTPGGRFVQGQSAFMQMDGWTEKEMTLLAPSGLCVNWDAMQPREKDSTKQAQQRDEKWQEFDEWVEHAKRESLRQADAADSISSDLRLEALMKVIRRDVPLVVSANRQSSIEAAVAYAASHKLRLIIYGGYDAQACAELLKHHDVPVLIAGTYRLPLRRDDPYDSAYTLPERLRRAGVRFAIGGEAPGYPGGASNVRNLPYHAACAVAYGLPREHAVRSITLSPAEILGVADRVGSLSVGKDATLIVADGDILEPQTNVTAAWIQGRKVDLSSRHTMLFEKYKQKYQSGN</sequence>
<dbReference type="OrthoDB" id="9802793at2"/>
<keyword evidence="4" id="KW-1185">Reference proteome</keyword>
<dbReference type="RefSeq" id="WP_146398948.1">
    <property type="nucleotide sequence ID" value="NZ_SJPJ01000001.1"/>
</dbReference>
<accession>A0A5C5Z5G5</accession>
<dbReference type="PANTHER" id="PTHR43135:SF3">
    <property type="entry name" value="ALPHA-D-RIBOSE 1-METHYLPHOSPHONATE 5-TRIPHOSPHATE DIPHOSPHATASE"/>
    <property type="match status" value="1"/>
</dbReference>
<comment type="caution">
    <text evidence="3">The sequence shown here is derived from an EMBL/GenBank/DDBJ whole genome shotgun (WGS) entry which is preliminary data.</text>
</comment>
<protein>
    <submittedName>
        <fullName evidence="3">Imidazolonepropionase</fullName>
    </submittedName>
</protein>
<dbReference type="InterPro" id="IPR011059">
    <property type="entry name" value="Metal-dep_hydrolase_composite"/>
</dbReference>
<feature type="signal peptide" evidence="1">
    <location>
        <begin position="1"/>
        <end position="22"/>
    </location>
</feature>
<dbReference type="Pfam" id="PF01979">
    <property type="entry name" value="Amidohydro_1"/>
    <property type="match status" value="1"/>
</dbReference>
<dbReference type="Gene3D" id="3.20.20.140">
    <property type="entry name" value="Metal-dependent hydrolases"/>
    <property type="match status" value="1"/>
</dbReference>